<dbReference type="EMBL" id="JBHSGN010000164">
    <property type="protein sequence ID" value="MFC4676955.1"/>
    <property type="molecule type" value="Genomic_DNA"/>
</dbReference>
<dbReference type="InterPro" id="IPR018060">
    <property type="entry name" value="HTH_AraC"/>
</dbReference>
<name>A0ABV9L3L8_9BACT</name>
<keyword evidence="2" id="KW-0238">DNA-binding</keyword>
<evidence type="ECO:0000256" key="2">
    <source>
        <dbReference type="ARBA" id="ARBA00023125"/>
    </source>
</evidence>
<sequence length="320" mass="37546">MKIVRNDVIYLHPILRRDKTEMEDKAKMYGEKKSLSEDKENSVYSFGYDFNICVGENALPVTYTQTYLPVGILGLCIEGSAIIDVYMQEHRLLKGELMVILPGQIISLKSKSADFSINYFTVSHLLINDVLSGVARLSPLFFIHMRRKYHYKLSKDEVCRFSGYYDLVYSWVKSADNLFQREYIVNLLRLFYLDLYNNYRSNLLSKNAIRDLDSRKEKLAYDFFLLIMQYFRENREIAFYAEKLHITPKYLTSVVKDVSGRSAKDWIVEYSIMEIKSLLKNPALNIQEITVKTNFSNQTSLSRFFKKHTGLSPTQYRMDK</sequence>
<accession>A0ABV9L3L8</accession>
<comment type="caution">
    <text evidence="5">The sequence shown here is derived from an EMBL/GenBank/DDBJ whole genome shotgun (WGS) entry which is preliminary data.</text>
</comment>
<dbReference type="PANTHER" id="PTHR43280">
    <property type="entry name" value="ARAC-FAMILY TRANSCRIPTIONAL REGULATOR"/>
    <property type="match status" value="1"/>
</dbReference>
<protein>
    <submittedName>
        <fullName evidence="5">Helix-turn-helix domain-containing protein</fullName>
    </submittedName>
</protein>
<dbReference type="SMART" id="SM00342">
    <property type="entry name" value="HTH_ARAC"/>
    <property type="match status" value="1"/>
</dbReference>
<evidence type="ECO:0000259" key="4">
    <source>
        <dbReference type="PROSITE" id="PS01124"/>
    </source>
</evidence>
<evidence type="ECO:0000256" key="1">
    <source>
        <dbReference type="ARBA" id="ARBA00023015"/>
    </source>
</evidence>
<proteinExistence type="predicted"/>
<dbReference type="PANTHER" id="PTHR43280:SF32">
    <property type="entry name" value="TRANSCRIPTIONAL REGULATORY PROTEIN"/>
    <property type="match status" value="1"/>
</dbReference>
<dbReference type="PROSITE" id="PS01124">
    <property type="entry name" value="HTH_ARAC_FAMILY_2"/>
    <property type="match status" value="1"/>
</dbReference>
<keyword evidence="6" id="KW-1185">Reference proteome</keyword>
<dbReference type="InterPro" id="IPR009057">
    <property type="entry name" value="Homeodomain-like_sf"/>
</dbReference>
<evidence type="ECO:0000313" key="5">
    <source>
        <dbReference type="EMBL" id="MFC4676955.1"/>
    </source>
</evidence>
<keyword evidence="1" id="KW-0805">Transcription regulation</keyword>
<evidence type="ECO:0000313" key="6">
    <source>
        <dbReference type="Proteomes" id="UP001596023"/>
    </source>
</evidence>
<dbReference type="Proteomes" id="UP001596023">
    <property type="component" value="Unassembled WGS sequence"/>
</dbReference>
<dbReference type="Gene3D" id="1.10.10.60">
    <property type="entry name" value="Homeodomain-like"/>
    <property type="match status" value="1"/>
</dbReference>
<gene>
    <name evidence="5" type="ORF">ACFO6W_25060</name>
</gene>
<keyword evidence="3" id="KW-0804">Transcription</keyword>
<organism evidence="5 6">
    <name type="scientific">Dysgonomonas termitidis</name>
    <dbReference type="NCBI Taxonomy" id="1516126"/>
    <lineage>
        <taxon>Bacteria</taxon>
        <taxon>Pseudomonadati</taxon>
        <taxon>Bacteroidota</taxon>
        <taxon>Bacteroidia</taxon>
        <taxon>Bacteroidales</taxon>
        <taxon>Dysgonomonadaceae</taxon>
        <taxon>Dysgonomonas</taxon>
    </lineage>
</organism>
<feature type="domain" description="HTH araC/xylS-type" evidence="4">
    <location>
        <begin position="221"/>
        <end position="319"/>
    </location>
</feature>
<dbReference type="Pfam" id="PF12833">
    <property type="entry name" value="HTH_18"/>
    <property type="match status" value="1"/>
</dbReference>
<evidence type="ECO:0000256" key="3">
    <source>
        <dbReference type="ARBA" id="ARBA00023163"/>
    </source>
</evidence>
<reference evidence="6" key="1">
    <citation type="journal article" date="2019" name="Int. J. Syst. Evol. Microbiol.">
        <title>The Global Catalogue of Microorganisms (GCM) 10K type strain sequencing project: providing services to taxonomists for standard genome sequencing and annotation.</title>
        <authorList>
            <consortium name="The Broad Institute Genomics Platform"/>
            <consortium name="The Broad Institute Genome Sequencing Center for Infectious Disease"/>
            <person name="Wu L."/>
            <person name="Ma J."/>
        </authorList>
    </citation>
    <scope>NUCLEOTIDE SEQUENCE [LARGE SCALE GENOMIC DNA]</scope>
    <source>
        <strain evidence="6">CCUG 66188</strain>
    </source>
</reference>
<dbReference type="RefSeq" id="WP_380001677.1">
    <property type="nucleotide sequence ID" value="NZ_JBHSGN010000164.1"/>
</dbReference>
<dbReference type="SUPFAM" id="SSF46689">
    <property type="entry name" value="Homeodomain-like"/>
    <property type="match status" value="1"/>
</dbReference>